<comment type="subcellular location">
    <subcellularLocation>
        <location evidence="1">Endoplasmic reticulum membrane</location>
        <topology evidence="1">Single-pass membrane protein</topology>
    </subcellularLocation>
</comment>
<dbReference type="AlphaFoldDB" id="V6LFY9"/>
<dbReference type="GO" id="GO:0016853">
    <property type="term" value="F:isomerase activity"/>
    <property type="evidence" value="ECO:0007669"/>
    <property type="project" value="UniProtKB-KW"/>
</dbReference>
<keyword evidence="2" id="KW-0812">Transmembrane</keyword>
<dbReference type="InterPro" id="IPR017937">
    <property type="entry name" value="Thioredoxin_CS"/>
</dbReference>
<proteinExistence type="predicted"/>
<evidence type="ECO:0000256" key="3">
    <source>
        <dbReference type="ARBA" id="ARBA00022989"/>
    </source>
</evidence>
<dbReference type="Pfam" id="PF13848">
    <property type="entry name" value="Thioredoxin_6"/>
    <property type="match status" value="1"/>
</dbReference>
<name>V6LFY9_9EUKA</name>
<dbReference type="PROSITE" id="PS00194">
    <property type="entry name" value="THIOREDOXIN_1"/>
    <property type="match status" value="1"/>
</dbReference>
<dbReference type="InterPro" id="IPR013766">
    <property type="entry name" value="Thioredoxin_domain"/>
</dbReference>
<evidence type="ECO:0000313" key="8">
    <source>
        <dbReference type="EMBL" id="KAH0569459.1"/>
    </source>
</evidence>
<reference evidence="7 8" key="1">
    <citation type="journal article" date="2014" name="PLoS Genet.">
        <title>The Genome of Spironucleus salmonicida Highlights a Fish Pathogen Adapted to Fluctuating Environments.</title>
        <authorList>
            <person name="Xu F."/>
            <person name="Jerlstrom-Hultqvist J."/>
            <person name="Einarsson E."/>
            <person name="Astvaldsson A."/>
            <person name="Svard S.G."/>
            <person name="Andersson J.O."/>
        </authorList>
    </citation>
    <scope>NUCLEOTIDE SEQUENCE</scope>
    <source>
        <strain evidence="8">ATCC 50377</strain>
    </source>
</reference>
<dbReference type="Pfam" id="PF00085">
    <property type="entry name" value="Thioredoxin"/>
    <property type="match status" value="1"/>
</dbReference>
<feature type="domain" description="Thioredoxin" evidence="6">
    <location>
        <begin position="1"/>
        <end position="106"/>
    </location>
</feature>
<evidence type="ECO:0000259" key="6">
    <source>
        <dbReference type="PROSITE" id="PS51352"/>
    </source>
</evidence>
<keyword evidence="3" id="KW-1133">Transmembrane helix</keyword>
<dbReference type="Proteomes" id="UP000018208">
    <property type="component" value="Unassembled WGS sequence"/>
</dbReference>
<reference evidence="8" key="2">
    <citation type="submission" date="2020-12" db="EMBL/GenBank/DDBJ databases">
        <title>New Spironucleus salmonicida genome in near-complete chromosomes.</title>
        <authorList>
            <person name="Xu F."/>
            <person name="Kurt Z."/>
            <person name="Jimenez-Gonzalez A."/>
            <person name="Astvaldsson A."/>
            <person name="Andersson J.O."/>
            <person name="Svard S.G."/>
        </authorList>
    </citation>
    <scope>NUCLEOTIDE SEQUENCE</scope>
    <source>
        <strain evidence="8">ATCC 50377</strain>
    </source>
</reference>
<evidence type="ECO:0000256" key="2">
    <source>
        <dbReference type="ARBA" id="ARBA00022692"/>
    </source>
</evidence>
<dbReference type="InterPro" id="IPR052250">
    <property type="entry name" value="PDI_TMX3"/>
</dbReference>
<dbReference type="Gene3D" id="3.40.30.10">
    <property type="entry name" value="Glutaredoxin"/>
    <property type="match status" value="1"/>
</dbReference>
<keyword evidence="7" id="KW-0413">Isomerase</keyword>
<dbReference type="EMBL" id="AUWU02000009">
    <property type="protein sequence ID" value="KAH0569459.1"/>
    <property type="molecule type" value="Genomic_DNA"/>
</dbReference>
<dbReference type="OrthoDB" id="74910at2759"/>
<evidence type="ECO:0000256" key="1">
    <source>
        <dbReference type="ARBA" id="ARBA00004389"/>
    </source>
</evidence>
<accession>V6LFY9</accession>
<keyword evidence="4" id="KW-0472">Membrane</keyword>
<gene>
    <name evidence="7" type="ORF">SS50377_17124</name>
    <name evidence="8" type="ORF">SS50377_28408</name>
</gene>
<dbReference type="VEuPathDB" id="GiardiaDB:SS50377_28408"/>
<evidence type="ECO:0000313" key="9">
    <source>
        <dbReference type="Proteomes" id="UP000018208"/>
    </source>
</evidence>
<protein>
    <submittedName>
        <fullName evidence="7">Protein disulfide isomerase</fullName>
    </submittedName>
</protein>
<organism evidence="7">
    <name type="scientific">Spironucleus salmonicida</name>
    <dbReference type="NCBI Taxonomy" id="348837"/>
    <lineage>
        <taxon>Eukaryota</taxon>
        <taxon>Metamonada</taxon>
        <taxon>Diplomonadida</taxon>
        <taxon>Hexamitidae</taxon>
        <taxon>Hexamitinae</taxon>
        <taxon>Spironucleus</taxon>
    </lineage>
</organism>
<sequence>MLAILLAEVINLTNDNIKNYDLKLVKFYAPWCGHCKSLAPEWEKLSETDITIPVTEVNCDEEKSICGDFGVSGFPAIKLISGESVYEFDGERNAESIKVWAESMLLPTLTYIPEAEAMENIKKHPIAFLVSTPDAIKDEKYFEPFKGKVKLFCIKGDRMVKAFRDGEIFTTSTFSYAAVDKFISSNKLPFFPELGPDTYATLSSKVMVKFAADKAKHAKLIKEIETKVKDLVMKGDDLVSKVNFCFVDSNRWKQYLENTFKVVDFPSVIGVIKEGDHKSEEFDSADQFIEFARTLIAKKDEL</sequence>
<comment type="function">
    <text evidence="5">Probable disulfide isomerase, which participates in the folding of proteins containing disulfide bonds. May act as a dithiol oxidase. Acts as a regulator of endoplasmic reticulum-mitochondria contact sites via its ability to regulate redox signals.</text>
</comment>
<dbReference type="PANTHER" id="PTHR46426:SF1">
    <property type="entry name" value="PROTEIN DISULFIDE-ISOMERASE TMX3"/>
    <property type="match status" value="1"/>
</dbReference>
<dbReference type="PANTHER" id="PTHR46426">
    <property type="entry name" value="PROTEIN DISULFIDE-ISOMERASE TMX3"/>
    <property type="match status" value="1"/>
</dbReference>
<dbReference type="PROSITE" id="PS51352">
    <property type="entry name" value="THIOREDOXIN_2"/>
    <property type="match status" value="1"/>
</dbReference>
<dbReference type="PRINTS" id="PR00421">
    <property type="entry name" value="THIOREDOXIN"/>
</dbReference>
<evidence type="ECO:0000313" key="7">
    <source>
        <dbReference type="EMBL" id="EST43183.1"/>
    </source>
</evidence>
<evidence type="ECO:0000256" key="5">
    <source>
        <dbReference type="ARBA" id="ARBA00045246"/>
    </source>
</evidence>
<dbReference type="InterPro" id="IPR036249">
    <property type="entry name" value="Thioredoxin-like_sf"/>
</dbReference>
<dbReference type="CDD" id="cd02961">
    <property type="entry name" value="PDI_a_family"/>
    <property type="match status" value="1"/>
</dbReference>
<dbReference type="SUPFAM" id="SSF52833">
    <property type="entry name" value="Thioredoxin-like"/>
    <property type="match status" value="1"/>
</dbReference>
<dbReference type="EMBL" id="KI546141">
    <property type="protein sequence ID" value="EST43183.1"/>
    <property type="molecule type" value="Genomic_DNA"/>
</dbReference>
<evidence type="ECO:0000256" key="4">
    <source>
        <dbReference type="ARBA" id="ARBA00023136"/>
    </source>
</evidence>
<dbReference type="GO" id="GO:0005789">
    <property type="term" value="C:endoplasmic reticulum membrane"/>
    <property type="evidence" value="ECO:0007669"/>
    <property type="project" value="UniProtKB-SubCell"/>
</dbReference>
<keyword evidence="9" id="KW-1185">Reference proteome</keyword>